<evidence type="ECO:0000256" key="1">
    <source>
        <dbReference type="SAM" id="Phobius"/>
    </source>
</evidence>
<evidence type="ECO:0000313" key="2">
    <source>
        <dbReference type="EMBL" id="KAH7049304.1"/>
    </source>
</evidence>
<keyword evidence="1" id="KW-1133">Transmembrane helix</keyword>
<dbReference type="EMBL" id="JAGTJR010000014">
    <property type="protein sequence ID" value="KAH7049304.1"/>
    <property type="molecule type" value="Genomic_DNA"/>
</dbReference>
<gene>
    <name evidence="2" type="ORF">B0J12DRAFT_100964</name>
</gene>
<proteinExistence type="predicted"/>
<reference evidence="2 3" key="1">
    <citation type="journal article" date="2021" name="Nat. Commun.">
        <title>Genetic determinants of endophytism in the Arabidopsis root mycobiome.</title>
        <authorList>
            <person name="Mesny F."/>
            <person name="Miyauchi S."/>
            <person name="Thiergart T."/>
            <person name="Pickel B."/>
            <person name="Atanasova L."/>
            <person name="Karlsson M."/>
            <person name="Huettel B."/>
            <person name="Barry K.W."/>
            <person name="Haridas S."/>
            <person name="Chen C."/>
            <person name="Bauer D."/>
            <person name="Andreopoulos W."/>
            <person name="Pangilinan J."/>
            <person name="LaButti K."/>
            <person name="Riley R."/>
            <person name="Lipzen A."/>
            <person name="Clum A."/>
            <person name="Drula E."/>
            <person name="Henrissat B."/>
            <person name="Kohler A."/>
            <person name="Grigoriev I.V."/>
            <person name="Martin F.M."/>
            <person name="Hacquard S."/>
        </authorList>
    </citation>
    <scope>NUCLEOTIDE SEQUENCE [LARGE SCALE GENOMIC DNA]</scope>
    <source>
        <strain evidence="2 3">MPI-SDFR-AT-0080</strain>
    </source>
</reference>
<keyword evidence="1" id="KW-0812">Transmembrane</keyword>
<dbReference type="Proteomes" id="UP000774617">
    <property type="component" value="Unassembled WGS sequence"/>
</dbReference>
<organism evidence="2 3">
    <name type="scientific">Macrophomina phaseolina</name>
    <dbReference type="NCBI Taxonomy" id="35725"/>
    <lineage>
        <taxon>Eukaryota</taxon>
        <taxon>Fungi</taxon>
        <taxon>Dikarya</taxon>
        <taxon>Ascomycota</taxon>
        <taxon>Pezizomycotina</taxon>
        <taxon>Dothideomycetes</taxon>
        <taxon>Dothideomycetes incertae sedis</taxon>
        <taxon>Botryosphaeriales</taxon>
        <taxon>Botryosphaeriaceae</taxon>
        <taxon>Macrophomina</taxon>
    </lineage>
</organism>
<sequence>MYESEYERKMCGINSSLHQRVKCRQHPRISPPLSVSDQLPRLFLRCQPLCHHNFIFPAVNWELVNRAQRGGWQIKRAWRKEEGEKWSLGSSLLHTSIRRSHRGALAPRCGCCRAGLIGRRGRAVVRRGSALAMGWFGVPFFFFFFCGKKREGEGGTFVCVLQVLLPKCR</sequence>
<keyword evidence="3" id="KW-1185">Reference proteome</keyword>
<evidence type="ECO:0000313" key="3">
    <source>
        <dbReference type="Proteomes" id="UP000774617"/>
    </source>
</evidence>
<feature type="transmembrane region" description="Helical" evidence="1">
    <location>
        <begin position="128"/>
        <end position="145"/>
    </location>
</feature>
<comment type="caution">
    <text evidence="2">The sequence shown here is derived from an EMBL/GenBank/DDBJ whole genome shotgun (WGS) entry which is preliminary data.</text>
</comment>
<keyword evidence="1" id="KW-0472">Membrane</keyword>
<name>A0ABQ8G9R5_9PEZI</name>
<accession>A0ABQ8G9R5</accession>
<protein>
    <submittedName>
        <fullName evidence="2">Uncharacterized protein</fullName>
    </submittedName>
</protein>